<gene>
    <name evidence="2" type="ORF">WJX73_010131</name>
</gene>
<reference evidence="2 3" key="1">
    <citation type="journal article" date="2024" name="Nat. Commun.">
        <title>Phylogenomics reveals the evolutionary origins of lichenization in chlorophyte algae.</title>
        <authorList>
            <person name="Puginier C."/>
            <person name="Libourel C."/>
            <person name="Otte J."/>
            <person name="Skaloud P."/>
            <person name="Haon M."/>
            <person name="Grisel S."/>
            <person name="Petersen M."/>
            <person name="Berrin J.G."/>
            <person name="Delaux P.M."/>
            <person name="Dal Grande F."/>
            <person name="Keller J."/>
        </authorList>
    </citation>
    <scope>NUCLEOTIDE SEQUENCE [LARGE SCALE GENOMIC DNA]</scope>
    <source>
        <strain evidence="2 3">SAG 2036</strain>
    </source>
</reference>
<proteinExistence type="predicted"/>
<dbReference type="EMBL" id="JALJOQ010000017">
    <property type="protein sequence ID" value="KAK9809721.1"/>
    <property type="molecule type" value="Genomic_DNA"/>
</dbReference>
<accession>A0AAW1PJT4</accession>
<dbReference type="AlphaFoldDB" id="A0AAW1PJT4"/>
<evidence type="ECO:0000313" key="2">
    <source>
        <dbReference type="EMBL" id="KAK9809721.1"/>
    </source>
</evidence>
<feature type="region of interest" description="Disordered" evidence="1">
    <location>
        <begin position="1"/>
        <end position="23"/>
    </location>
</feature>
<comment type="caution">
    <text evidence="2">The sequence shown here is derived from an EMBL/GenBank/DDBJ whole genome shotgun (WGS) entry which is preliminary data.</text>
</comment>
<dbReference type="Proteomes" id="UP001465755">
    <property type="component" value="Unassembled WGS sequence"/>
</dbReference>
<keyword evidence="3" id="KW-1185">Reference proteome</keyword>
<evidence type="ECO:0000256" key="1">
    <source>
        <dbReference type="SAM" id="MobiDB-lite"/>
    </source>
</evidence>
<feature type="compositionally biased region" description="Polar residues" evidence="1">
    <location>
        <begin position="1"/>
        <end position="15"/>
    </location>
</feature>
<organism evidence="2 3">
    <name type="scientific">Symbiochloris irregularis</name>
    <dbReference type="NCBI Taxonomy" id="706552"/>
    <lineage>
        <taxon>Eukaryota</taxon>
        <taxon>Viridiplantae</taxon>
        <taxon>Chlorophyta</taxon>
        <taxon>core chlorophytes</taxon>
        <taxon>Trebouxiophyceae</taxon>
        <taxon>Trebouxiales</taxon>
        <taxon>Trebouxiaceae</taxon>
        <taxon>Symbiochloris</taxon>
    </lineage>
</organism>
<dbReference type="InterPro" id="IPR040278">
    <property type="entry name" value="UPF0426"/>
</dbReference>
<dbReference type="PANTHER" id="PTHR35996">
    <property type="entry name" value="OSJNBA0038O10.25 PROTEIN"/>
    <property type="match status" value="1"/>
</dbReference>
<name>A0AAW1PJT4_9CHLO</name>
<dbReference type="Pfam" id="PF26369">
    <property type="entry name" value="UPF0426"/>
    <property type="match status" value="1"/>
</dbReference>
<protein>
    <submittedName>
        <fullName evidence="2">Uncharacterized protein</fullName>
    </submittedName>
</protein>
<evidence type="ECO:0000313" key="3">
    <source>
        <dbReference type="Proteomes" id="UP001465755"/>
    </source>
</evidence>
<sequence>MCQSRRQAVNCSAGPSTRRRRRPRPVRAFLDQLAQRIENPVLRQAVREPVAFWGGVFAGGLSLTLSEEPLRSWIERTSAEAGISYQVALETLQQQRTSSS</sequence>
<dbReference type="PANTHER" id="PTHR35996:SF1">
    <property type="entry name" value="OS04G0528100 PROTEIN"/>
    <property type="match status" value="1"/>
</dbReference>